<dbReference type="InterPro" id="IPR009057">
    <property type="entry name" value="Homeodomain-like_sf"/>
</dbReference>
<dbReference type="GO" id="GO:0000976">
    <property type="term" value="F:transcription cis-regulatory region binding"/>
    <property type="evidence" value="ECO:0007669"/>
    <property type="project" value="TreeGrafter"/>
</dbReference>
<sequence length="209" mass="21673">MVYRRTAAVQERLDAARSRIVTAALSLVAERGYAACGVAEVAARAGIGVGTVYRYFPGKGDLLAEVFRDACTREVTAATAAGNSAAATGTHADSVLAAVRTFCERACRAPTLAYALLAEPIDALVETERLAFRRSFADVLAAAIRAAVRDGELPDQDASLTAACLVGAIGEALVVPLARGDVDARVIDALETVTLRALGAPNPVVRSTT</sequence>
<dbReference type="Gene3D" id="1.10.357.10">
    <property type="entry name" value="Tetracycline Repressor, domain 2"/>
    <property type="match status" value="1"/>
</dbReference>
<protein>
    <submittedName>
        <fullName evidence="4">Transcriptional regulator, TetR family</fullName>
    </submittedName>
</protein>
<feature type="DNA-binding region" description="H-T-H motif" evidence="2">
    <location>
        <begin position="37"/>
        <end position="56"/>
    </location>
</feature>
<dbReference type="EMBL" id="FOJN01000022">
    <property type="protein sequence ID" value="SFA62361.1"/>
    <property type="molecule type" value="Genomic_DNA"/>
</dbReference>
<evidence type="ECO:0000259" key="3">
    <source>
        <dbReference type="PROSITE" id="PS50977"/>
    </source>
</evidence>
<evidence type="ECO:0000256" key="1">
    <source>
        <dbReference type="ARBA" id="ARBA00023125"/>
    </source>
</evidence>
<reference evidence="4 5" key="1">
    <citation type="submission" date="2016-10" db="EMBL/GenBank/DDBJ databases">
        <authorList>
            <person name="de Groot N.N."/>
        </authorList>
    </citation>
    <scope>NUCLEOTIDE SEQUENCE [LARGE SCALE GENOMIC DNA]</scope>
    <source>
        <strain evidence="4 5">DSM 44908</strain>
    </source>
</reference>
<dbReference type="PRINTS" id="PR00455">
    <property type="entry name" value="HTHTETR"/>
</dbReference>
<evidence type="ECO:0000256" key="2">
    <source>
        <dbReference type="PROSITE-ProRule" id="PRU00335"/>
    </source>
</evidence>
<dbReference type="InterPro" id="IPR001647">
    <property type="entry name" value="HTH_TetR"/>
</dbReference>
<feature type="domain" description="HTH tetR-type" evidence="3">
    <location>
        <begin position="14"/>
        <end position="74"/>
    </location>
</feature>
<dbReference type="SUPFAM" id="SSF48498">
    <property type="entry name" value="Tetracyclin repressor-like, C-terminal domain"/>
    <property type="match status" value="1"/>
</dbReference>
<gene>
    <name evidence="4" type="ORF">SAMN05444374_12235</name>
</gene>
<proteinExistence type="predicted"/>
<evidence type="ECO:0000313" key="4">
    <source>
        <dbReference type="EMBL" id="SFA62361.1"/>
    </source>
</evidence>
<dbReference type="PANTHER" id="PTHR30055">
    <property type="entry name" value="HTH-TYPE TRANSCRIPTIONAL REGULATOR RUTR"/>
    <property type="match status" value="1"/>
</dbReference>
<dbReference type="RefSeq" id="WP_068366452.1">
    <property type="nucleotide sequence ID" value="NZ_FOJN01000022.1"/>
</dbReference>
<accession>A0A1I0UE99</accession>
<dbReference type="InterPro" id="IPR050109">
    <property type="entry name" value="HTH-type_TetR-like_transc_reg"/>
</dbReference>
<name>A0A1I0UE99_9NOCA</name>
<dbReference type="AlphaFoldDB" id="A0A1I0UE99"/>
<dbReference type="InterPro" id="IPR036271">
    <property type="entry name" value="Tet_transcr_reg_TetR-rel_C_sf"/>
</dbReference>
<dbReference type="GO" id="GO:0003700">
    <property type="term" value="F:DNA-binding transcription factor activity"/>
    <property type="evidence" value="ECO:0007669"/>
    <property type="project" value="TreeGrafter"/>
</dbReference>
<dbReference type="PROSITE" id="PS50977">
    <property type="entry name" value="HTH_TETR_2"/>
    <property type="match status" value="1"/>
</dbReference>
<dbReference type="Pfam" id="PF00440">
    <property type="entry name" value="TetR_N"/>
    <property type="match status" value="1"/>
</dbReference>
<dbReference type="OrthoDB" id="63332at2"/>
<organism evidence="4 5">
    <name type="scientific">Rhodococcoides kroppenstedtii</name>
    <dbReference type="NCBI Taxonomy" id="293050"/>
    <lineage>
        <taxon>Bacteria</taxon>
        <taxon>Bacillati</taxon>
        <taxon>Actinomycetota</taxon>
        <taxon>Actinomycetes</taxon>
        <taxon>Mycobacteriales</taxon>
        <taxon>Nocardiaceae</taxon>
        <taxon>Rhodococcoides</taxon>
    </lineage>
</organism>
<dbReference type="SUPFAM" id="SSF46689">
    <property type="entry name" value="Homeodomain-like"/>
    <property type="match status" value="1"/>
</dbReference>
<dbReference type="Proteomes" id="UP000182054">
    <property type="component" value="Unassembled WGS sequence"/>
</dbReference>
<dbReference type="PANTHER" id="PTHR30055:SF226">
    <property type="entry name" value="HTH-TYPE TRANSCRIPTIONAL REGULATOR PKSA"/>
    <property type="match status" value="1"/>
</dbReference>
<dbReference type="GeneID" id="85487668"/>
<evidence type="ECO:0000313" key="5">
    <source>
        <dbReference type="Proteomes" id="UP000182054"/>
    </source>
</evidence>
<keyword evidence="1 2" id="KW-0238">DNA-binding</keyword>